<feature type="region of interest" description="Disordered" evidence="5">
    <location>
        <begin position="125"/>
        <end position="147"/>
    </location>
</feature>
<keyword evidence="2" id="KW-0813">Transport</keyword>
<evidence type="ECO:0000256" key="2">
    <source>
        <dbReference type="ARBA" id="ARBA00022448"/>
    </source>
</evidence>
<dbReference type="PANTHER" id="PTHR42953">
    <property type="entry name" value="HIGH-AFFINITY ZINC UPTAKE SYSTEM PROTEIN ZNUA-RELATED"/>
    <property type="match status" value="1"/>
</dbReference>
<reference evidence="7" key="1">
    <citation type="journal article" date="2021" name="mSystems">
        <title>Bacteria and Archaea Synergistically Convert Glycine Betaine to Biogenic Methane in the Formosa Cold Seep of the South China Sea.</title>
        <authorList>
            <person name="Li L."/>
            <person name="Zhang W."/>
            <person name="Zhang S."/>
            <person name="Song L."/>
            <person name="Sun Q."/>
            <person name="Zhang H."/>
            <person name="Xiang H."/>
            <person name="Dong X."/>
        </authorList>
    </citation>
    <scope>NUCLEOTIDE SEQUENCE</scope>
    <source>
        <strain evidence="7">ZWT</strain>
    </source>
</reference>
<comment type="similarity">
    <text evidence="1">Belongs to the bacterial solute-binding protein 9 family.</text>
</comment>
<dbReference type="Pfam" id="PF01297">
    <property type="entry name" value="ZnuA"/>
    <property type="match status" value="1"/>
</dbReference>
<comment type="caution">
    <text evidence="7">The sequence shown here is derived from an EMBL/GenBank/DDBJ whole genome shotgun (WGS) entry which is preliminary data.</text>
</comment>
<evidence type="ECO:0000256" key="6">
    <source>
        <dbReference type="SAM" id="SignalP"/>
    </source>
</evidence>
<sequence>MKKISLIIISAMFLLLLVGCNGNSEGANKGNIIAVSIPPQKGIVQAISGDKYEVITMIPPGYSPTNYEPSPKSMQQLSEARLYLTIGVPAEENIIESVRDFNKNIEIIDLSEKAFEMYGVRTFSEEDNEEHEDHEEHAGHNHAGVDPHQWMSPKRVKLMSQEIKELLISIDSENKDTYEENYIKFSEKLDNLHNQITELVENDKSFLIYHPSLGYLADDYGLNMITIEDEGKEATPKRMQEIIDICRKNNITTVFYQAEIDSRQAEIIAREISGEVYKINPLEENYEENIQKVIEALKYGIR</sequence>
<dbReference type="PANTHER" id="PTHR42953:SF3">
    <property type="entry name" value="HIGH-AFFINITY ZINC UPTAKE SYSTEM PROTEIN ZNUA"/>
    <property type="match status" value="1"/>
</dbReference>
<dbReference type="InterPro" id="IPR006127">
    <property type="entry name" value="ZnuA-like"/>
</dbReference>
<gene>
    <name evidence="7" type="ORF">KDK92_19370</name>
</gene>
<dbReference type="EMBL" id="JAGSOJ010000004">
    <property type="protein sequence ID" value="MCM1991906.1"/>
    <property type="molecule type" value="Genomic_DNA"/>
</dbReference>
<keyword evidence="3 6" id="KW-0732">Signal</keyword>
<dbReference type="InterPro" id="IPR050492">
    <property type="entry name" value="Bact_metal-bind_prot9"/>
</dbReference>
<feature type="coiled-coil region" evidence="4">
    <location>
        <begin position="175"/>
        <end position="202"/>
    </location>
</feature>
<dbReference type="Proteomes" id="UP001056429">
    <property type="component" value="Unassembled WGS sequence"/>
</dbReference>
<dbReference type="SUPFAM" id="SSF53807">
    <property type="entry name" value="Helical backbone' metal receptor"/>
    <property type="match status" value="1"/>
</dbReference>
<accession>A0A9J6P541</accession>
<name>A0A9J6P541_9CLOT</name>
<dbReference type="AlphaFoldDB" id="A0A9J6P541"/>
<evidence type="ECO:0000256" key="5">
    <source>
        <dbReference type="SAM" id="MobiDB-lite"/>
    </source>
</evidence>
<evidence type="ECO:0000313" key="7">
    <source>
        <dbReference type="EMBL" id="MCM1991906.1"/>
    </source>
</evidence>
<keyword evidence="4" id="KW-0175">Coiled coil</keyword>
<evidence type="ECO:0000313" key="8">
    <source>
        <dbReference type="Proteomes" id="UP001056429"/>
    </source>
</evidence>
<feature type="compositionally biased region" description="Basic and acidic residues" evidence="5">
    <location>
        <begin position="134"/>
        <end position="145"/>
    </location>
</feature>
<keyword evidence="8" id="KW-1185">Reference proteome</keyword>
<evidence type="ECO:0000256" key="1">
    <source>
        <dbReference type="ARBA" id="ARBA00011028"/>
    </source>
</evidence>
<dbReference type="GO" id="GO:0046872">
    <property type="term" value="F:metal ion binding"/>
    <property type="evidence" value="ECO:0007669"/>
    <property type="project" value="InterPro"/>
</dbReference>
<protein>
    <submittedName>
        <fullName evidence="7">Zinc ABC transporter substrate-binding protein</fullName>
    </submittedName>
</protein>
<dbReference type="GO" id="GO:0030001">
    <property type="term" value="P:metal ion transport"/>
    <property type="evidence" value="ECO:0007669"/>
    <property type="project" value="InterPro"/>
</dbReference>
<organism evidence="7 8">
    <name type="scientific">Oceanirhabdus seepicola</name>
    <dbReference type="NCBI Taxonomy" id="2828781"/>
    <lineage>
        <taxon>Bacteria</taxon>
        <taxon>Bacillati</taxon>
        <taxon>Bacillota</taxon>
        <taxon>Clostridia</taxon>
        <taxon>Eubacteriales</taxon>
        <taxon>Clostridiaceae</taxon>
        <taxon>Oceanirhabdus</taxon>
    </lineage>
</organism>
<dbReference type="RefSeq" id="WP_250861040.1">
    <property type="nucleotide sequence ID" value="NZ_JAGSOJ010000004.1"/>
</dbReference>
<dbReference type="Gene3D" id="3.40.50.1980">
    <property type="entry name" value="Nitrogenase molybdenum iron protein domain"/>
    <property type="match status" value="2"/>
</dbReference>
<dbReference type="PROSITE" id="PS51257">
    <property type="entry name" value="PROKAR_LIPOPROTEIN"/>
    <property type="match status" value="1"/>
</dbReference>
<evidence type="ECO:0000256" key="4">
    <source>
        <dbReference type="SAM" id="Coils"/>
    </source>
</evidence>
<proteinExistence type="inferred from homology"/>
<reference evidence="7" key="2">
    <citation type="submission" date="2021-04" db="EMBL/GenBank/DDBJ databases">
        <authorList>
            <person name="Dong X."/>
        </authorList>
    </citation>
    <scope>NUCLEOTIDE SEQUENCE</scope>
    <source>
        <strain evidence="7">ZWT</strain>
    </source>
</reference>
<feature type="chain" id="PRO_5039909951" evidence="6">
    <location>
        <begin position="27"/>
        <end position="302"/>
    </location>
</feature>
<evidence type="ECO:0000256" key="3">
    <source>
        <dbReference type="ARBA" id="ARBA00022729"/>
    </source>
</evidence>
<feature type="signal peptide" evidence="6">
    <location>
        <begin position="1"/>
        <end position="26"/>
    </location>
</feature>